<protein>
    <submittedName>
        <fullName evidence="2">Chromosomal replication initiator protein DnaA</fullName>
    </submittedName>
</protein>
<sequence>MYLCRKLTDTSLPKIGEEFGGRDHTTVIHAYEKISSSLKEDESLQNAVSELTKKITQK</sequence>
<dbReference type="InterPro" id="IPR013159">
    <property type="entry name" value="DnaA_C"/>
</dbReference>
<dbReference type="GO" id="GO:0003688">
    <property type="term" value="F:DNA replication origin binding"/>
    <property type="evidence" value="ECO:0007669"/>
    <property type="project" value="InterPro"/>
</dbReference>
<dbReference type="PANTHER" id="PTHR30050:SF2">
    <property type="entry name" value="CHROMOSOMAL REPLICATION INITIATOR PROTEIN DNAA"/>
    <property type="match status" value="1"/>
</dbReference>
<proteinExistence type="predicted"/>
<feature type="domain" description="Chromosomal replication initiator DnaA C-terminal" evidence="1">
    <location>
        <begin position="1"/>
        <end position="34"/>
    </location>
</feature>
<dbReference type="Gene3D" id="1.10.1750.10">
    <property type="match status" value="1"/>
</dbReference>
<dbReference type="SMART" id="SM00760">
    <property type="entry name" value="Bac_DnaA_C"/>
    <property type="match status" value="1"/>
</dbReference>
<dbReference type="GO" id="GO:0006275">
    <property type="term" value="P:regulation of DNA replication"/>
    <property type="evidence" value="ECO:0007669"/>
    <property type="project" value="InterPro"/>
</dbReference>
<dbReference type="InterPro" id="IPR018312">
    <property type="entry name" value="Chromosome_initiator_DnaA_CS"/>
</dbReference>
<dbReference type="PROSITE" id="PS01008">
    <property type="entry name" value="DNAA"/>
    <property type="match status" value="1"/>
</dbReference>
<evidence type="ECO:0000313" key="2">
    <source>
        <dbReference type="EMBL" id="MPM84996.1"/>
    </source>
</evidence>
<dbReference type="Pfam" id="PF08299">
    <property type="entry name" value="Bac_DnaA_C"/>
    <property type="match status" value="1"/>
</dbReference>
<dbReference type="InterPro" id="IPR010921">
    <property type="entry name" value="Trp_repressor/repl_initiator"/>
</dbReference>
<dbReference type="GO" id="GO:0005524">
    <property type="term" value="F:ATP binding"/>
    <property type="evidence" value="ECO:0007669"/>
    <property type="project" value="InterPro"/>
</dbReference>
<dbReference type="CDD" id="cd06571">
    <property type="entry name" value="Bac_DnaA_C"/>
    <property type="match status" value="1"/>
</dbReference>
<name>A0A645D6J6_9ZZZZ</name>
<dbReference type="PANTHER" id="PTHR30050">
    <property type="entry name" value="CHROMOSOMAL REPLICATION INITIATOR PROTEIN DNAA"/>
    <property type="match status" value="1"/>
</dbReference>
<dbReference type="GO" id="GO:0005886">
    <property type="term" value="C:plasma membrane"/>
    <property type="evidence" value="ECO:0007669"/>
    <property type="project" value="TreeGrafter"/>
</dbReference>
<reference evidence="2" key="1">
    <citation type="submission" date="2019-08" db="EMBL/GenBank/DDBJ databases">
        <authorList>
            <person name="Kucharzyk K."/>
            <person name="Murdoch R.W."/>
            <person name="Higgins S."/>
            <person name="Loffler F."/>
        </authorList>
    </citation>
    <scope>NUCLEOTIDE SEQUENCE</scope>
</reference>
<dbReference type="GO" id="GO:0006270">
    <property type="term" value="P:DNA replication initiation"/>
    <property type="evidence" value="ECO:0007669"/>
    <property type="project" value="InterPro"/>
</dbReference>
<dbReference type="EMBL" id="VSSQ01033412">
    <property type="protein sequence ID" value="MPM84996.1"/>
    <property type="molecule type" value="Genomic_DNA"/>
</dbReference>
<organism evidence="2">
    <name type="scientific">bioreactor metagenome</name>
    <dbReference type="NCBI Taxonomy" id="1076179"/>
    <lineage>
        <taxon>unclassified sequences</taxon>
        <taxon>metagenomes</taxon>
        <taxon>ecological metagenomes</taxon>
    </lineage>
</organism>
<dbReference type="AlphaFoldDB" id="A0A645D6J6"/>
<evidence type="ECO:0000259" key="1">
    <source>
        <dbReference type="SMART" id="SM00760"/>
    </source>
</evidence>
<comment type="caution">
    <text evidence="2">The sequence shown here is derived from an EMBL/GenBank/DDBJ whole genome shotgun (WGS) entry which is preliminary data.</text>
</comment>
<gene>
    <name evidence="2" type="primary">dnaA_58</name>
    <name evidence="2" type="ORF">SDC9_132073</name>
</gene>
<accession>A0A645D6J6</accession>
<dbReference type="SUPFAM" id="SSF48295">
    <property type="entry name" value="TrpR-like"/>
    <property type="match status" value="1"/>
</dbReference>